<evidence type="ECO:0000313" key="3">
    <source>
        <dbReference type="EMBL" id="KRY81365.1"/>
    </source>
</evidence>
<feature type="transmembrane region" description="Helical" evidence="1">
    <location>
        <begin position="54"/>
        <end position="77"/>
    </location>
</feature>
<dbReference type="EMBL" id="JYDT01000237">
    <property type="protein sequence ID" value="KRY81358.1"/>
    <property type="molecule type" value="Genomic_DNA"/>
</dbReference>
<protein>
    <submittedName>
        <fullName evidence="2">Uncharacterized protein</fullName>
    </submittedName>
</protein>
<evidence type="ECO:0000313" key="4">
    <source>
        <dbReference type="Proteomes" id="UP000054995"/>
    </source>
</evidence>
<accession>A0A0V1F603</accession>
<evidence type="ECO:0000313" key="2">
    <source>
        <dbReference type="EMBL" id="KRY81358.1"/>
    </source>
</evidence>
<dbReference type="Proteomes" id="UP000054995">
    <property type="component" value="Unassembled WGS sequence"/>
</dbReference>
<sequence length="86" mass="9471">MVVIVAWVVLVVGNFRVMTLQLMSFDVGLRFFCWVGACNGSAMTTIMMNRVGDFALMVMMVTLSSLGLVMFMGAIIAKRAQVPMSR</sequence>
<dbReference type="AlphaFoldDB" id="A0A0V1F603"/>
<keyword evidence="4" id="KW-1185">Reference proteome</keyword>
<gene>
    <name evidence="2" type="ORF">T4D_11716</name>
    <name evidence="3" type="ORF">T4D_7865</name>
</gene>
<dbReference type="EMBL" id="JYDT01000237">
    <property type="protein sequence ID" value="KRY81365.1"/>
    <property type="molecule type" value="Genomic_DNA"/>
</dbReference>
<keyword evidence="1" id="KW-0812">Transmembrane</keyword>
<proteinExistence type="predicted"/>
<keyword evidence="1" id="KW-0472">Membrane</keyword>
<name>A0A0V1F603_TRIPS</name>
<keyword evidence="1" id="KW-1133">Transmembrane helix</keyword>
<organism evidence="2 4">
    <name type="scientific">Trichinella pseudospiralis</name>
    <name type="common">Parasitic roundworm</name>
    <dbReference type="NCBI Taxonomy" id="6337"/>
    <lineage>
        <taxon>Eukaryota</taxon>
        <taxon>Metazoa</taxon>
        <taxon>Ecdysozoa</taxon>
        <taxon>Nematoda</taxon>
        <taxon>Enoplea</taxon>
        <taxon>Dorylaimia</taxon>
        <taxon>Trichinellida</taxon>
        <taxon>Trichinellidae</taxon>
        <taxon>Trichinella</taxon>
    </lineage>
</organism>
<comment type="caution">
    <text evidence="2">The sequence shown here is derived from an EMBL/GenBank/DDBJ whole genome shotgun (WGS) entry which is preliminary data.</text>
</comment>
<evidence type="ECO:0000256" key="1">
    <source>
        <dbReference type="SAM" id="Phobius"/>
    </source>
</evidence>
<reference evidence="2 4" key="1">
    <citation type="submission" date="2015-01" db="EMBL/GenBank/DDBJ databases">
        <title>Evolution of Trichinella species and genotypes.</title>
        <authorList>
            <person name="Korhonen P.K."/>
            <person name="Edoardo P."/>
            <person name="Giuseppe L.R."/>
            <person name="Gasser R.B."/>
        </authorList>
    </citation>
    <scope>NUCLEOTIDE SEQUENCE [LARGE SCALE GENOMIC DNA]</scope>
    <source>
        <strain evidence="2">ISS470</strain>
    </source>
</reference>